<organism evidence="4 5">
    <name type="scientific">Moorella mulderi DSM 14980</name>
    <dbReference type="NCBI Taxonomy" id="1122241"/>
    <lineage>
        <taxon>Bacteria</taxon>
        <taxon>Bacillati</taxon>
        <taxon>Bacillota</taxon>
        <taxon>Clostridia</taxon>
        <taxon>Neomoorellales</taxon>
        <taxon>Neomoorellaceae</taxon>
        <taxon>Neomoorella</taxon>
    </lineage>
</organism>
<feature type="domain" description="DNA methylase adenine-specific" evidence="3">
    <location>
        <begin position="121"/>
        <end position="437"/>
    </location>
</feature>
<dbReference type="SUPFAM" id="SSF116734">
    <property type="entry name" value="DNA methylase specificity domain"/>
    <property type="match status" value="1"/>
</dbReference>
<name>A0A151AUK7_9FIRM</name>
<dbReference type="EMBL" id="LTBC01000013">
    <property type="protein sequence ID" value="KYH31230.1"/>
    <property type="molecule type" value="Genomic_DNA"/>
</dbReference>
<dbReference type="PATRIC" id="fig|1122241.3.peg.2623"/>
<dbReference type="Gene3D" id="3.90.220.20">
    <property type="entry name" value="DNA methylase specificity domains"/>
    <property type="match status" value="1"/>
</dbReference>
<dbReference type="SUPFAM" id="SSF53335">
    <property type="entry name" value="S-adenosyl-L-methionine-dependent methyltransferases"/>
    <property type="match status" value="1"/>
</dbReference>
<keyword evidence="4" id="KW-0808">Transferase</keyword>
<dbReference type="InterPro" id="IPR052916">
    <property type="entry name" value="Type-I_RE_MTase_Subunit"/>
</dbReference>
<sequence>MEMKNIECTVSQSLDTPKTVLRRIRNYMAGQVVGITRDETLLEEVLKCAYCRVYLEREGIAFSANEQVEAEFLAKQYRQAFHRICNKFPTLFENNNEILLGPNHIAYIDREFATLNILDKTYDIIGDIYETFIGSAYRGQEGQFFTPKIATSTLIELTAPTSNDLIIDPACGSGSFLLEAAKYISTSSKVSPDRIHGIDKDADLVRLSQLHLALQFDTLFPISCTDSLVWKGNGFEKSATKALMGKFTLVLTNPPFGSKIVALSNDARNSFELAHRWRFSKSTGRYQKQNILAKNTPPQVLFVERCISLLAPGGRLGIVLPESVLSNPSHRYVVQYILDHTTPVAIIGMPESLFKTSGRGGTHTKVCLVVLEKKPLAINHNIFMAEAKWCGHDSRAREIPKNDLPVIVEKFKAFKAGNDIEPDHLGFLISCKELKNNVLAPRFYEPESKHMLIKLSKTHDFYRVSELVQNRMISISSGDEVGKLAYGTGNIPFVRTSDLSNWEIKVDPKHMISREIYQKYAVKQDVREGDILMVRDGTYLIGTCAYVSRYDTEIVYQSHILKIRVHENAPFDSYLLLAILSSPPVVAQIKSMSFTQDIIDTLGDRIYDLVLPVPKSKIRCREISEMVKRAIESRIEARELTRKARETVVAP</sequence>
<dbReference type="GO" id="GO:0003677">
    <property type="term" value="F:DNA binding"/>
    <property type="evidence" value="ECO:0007669"/>
    <property type="project" value="UniProtKB-KW"/>
</dbReference>
<reference evidence="4 5" key="1">
    <citation type="submission" date="2016-02" db="EMBL/GenBank/DDBJ databases">
        <title>Genome sequence of Moorella mulderi DSM 14980.</title>
        <authorList>
            <person name="Poehlein A."/>
            <person name="Daniel R."/>
        </authorList>
    </citation>
    <scope>NUCLEOTIDE SEQUENCE [LARGE SCALE GENOMIC DNA]</scope>
    <source>
        <strain evidence="4 5">DSM 14980</strain>
    </source>
</reference>
<evidence type="ECO:0000256" key="2">
    <source>
        <dbReference type="ARBA" id="ARBA00023125"/>
    </source>
</evidence>
<dbReference type="PANTHER" id="PTHR42998">
    <property type="entry name" value="TYPE I RESTRICTION ENZYME HINDVIIP M PROTEIN-RELATED"/>
    <property type="match status" value="1"/>
</dbReference>
<keyword evidence="5" id="KW-1185">Reference proteome</keyword>
<dbReference type="Gene3D" id="3.40.50.150">
    <property type="entry name" value="Vaccinia Virus protein VP39"/>
    <property type="match status" value="1"/>
</dbReference>
<dbReference type="InterPro" id="IPR044946">
    <property type="entry name" value="Restrct_endonuc_typeI_TRD_sf"/>
</dbReference>
<dbReference type="GO" id="GO:0032259">
    <property type="term" value="P:methylation"/>
    <property type="evidence" value="ECO:0007669"/>
    <property type="project" value="UniProtKB-KW"/>
</dbReference>
<dbReference type="GO" id="GO:0008170">
    <property type="term" value="F:N-methyltransferase activity"/>
    <property type="evidence" value="ECO:0007669"/>
    <property type="project" value="InterPro"/>
</dbReference>
<dbReference type="GO" id="GO:0009307">
    <property type="term" value="P:DNA restriction-modification system"/>
    <property type="evidence" value="ECO:0007669"/>
    <property type="project" value="UniProtKB-KW"/>
</dbReference>
<comment type="caution">
    <text evidence="4">The sequence shown here is derived from an EMBL/GenBank/DDBJ whole genome shotgun (WGS) entry which is preliminary data.</text>
</comment>
<accession>A0A151AUK7</accession>
<keyword evidence="1" id="KW-0680">Restriction system</keyword>
<dbReference type="EC" id="2.1.1.72" evidence="4"/>
<dbReference type="PANTHER" id="PTHR42998:SF1">
    <property type="entry name" value="TYPE I RESTRICTION ENZYME HINDI METHYLASE SUBUNIT"/>
    <property type="match status" value="1"/>
</dbReference>
<dbReference type="REBASE" id="151158">
    <property type="entry name" value="M.Mmu14980ORF24600P"/>
</dbReference>
<dbReference type="PRINTS" id="PR00507">
    <property type="entry name" value="N12N6MTFRASE"/>
</dbReference>
<dbReference type="Proteomes" id="UP000075670">
    <property type="component" value="Unassembled WGS sequence"/>
</dbReference>
<dbReference type="AlphaFoldDB" id="A0A151AUK7"/>
<protein>
    <submittedName>
        <fullName evidence="4">Putative type I restriction enzymeP M protein</fullName>
        <ecNumber evidence="4">2.1.1.72</ecNumber>
    </submittedName>
</protein>
<keyword evidence="2" id="KW-0238">DNA-binding</keyword>
<evidence type="ECO:0000259" key="3">
    <source>
        <dbReference type="Pfam" id="PF02384"/>
    </source>
</evidence>
<proteinExistence type="predicted"/>
<evidence type="ECO:0000313" key="5">
    <source>
        <dbReference type="Proteomes" id="UP000075670"/>
    </source>
</evidence>
<dbReference type="Pfam" id="PF02384">
    <property type="entry name" value="N6_Mtase"/>
    <property type="match status" value="1"/>
</dbReference>
<gene>
    <name evidence="4" type="ORF">MOMUL_24600</name>
</gene>
<keyword evidence="4" id="KW-0489">Methyltransferase</keyword>
<dbReference type="InterPro" id="IPR029063">
    <property type="entry name" value="SAM-dependent_MTases_sf"/>
</dbReference>
<evidence type="ECO:0000256" key="1">
    <source>
        <dbReference type="ARBA" id="ARBA00022747"/>
    </source>
</evidence>
<evidence type="ECO:0000313" key="4">
    <source>
        <dbReference type="EMBL" id="KYH31230.1"/>
    </source>
</evidence>
<dbReference type="GO" id="GO:0009007">
    <property type="term" value="F:site-specific DNA-methyltransferase (adenine-specific) activity"/>
    <property type="evidence" value="ECO:0007669"/>
    <property type="project" value="UniProtKB-EC"/>
</dbReference>
<dbReference type="InterPro" id="IPR003356">
    <property type="entry name" value="DNA_methylase_A-5"/>
</dbReference>